<protein>
    <submittedName>
        <fullName evidence="2">Uncharacterized protein</fullName>
    </submittedName>
</protein>
<feature type="region of interest" description="Disordered" evidence="1">
    <location>
        <begin position="63"/>
        <end position="97"/>
    </location>
</feature>
<evidence type="ECO:0000313" key="3">
    <source>
        <dbReference type="Proteomes" id="UP000271974"/>
    </source>
</evidence>
<dbReference type="EMBL" id="RQTK01000164">
    <property type="protein sequence ID" value="RUS85631.1"/>
    <property type="molecule type" value="Genomic_DNA"/>
</dbReference>
<proteinExistence type="predicted"/>
<evidence type="ECO:0000313" key="2">
    <source>
        <dbReference type="EMBL" id="RUS85631.1"/>
    </source>
</evidence>
<gene>
    <name evidence="2" type="ORF">EGW08_006643</name>
</gene>
<comment type="caution">
    <text evidence="2">The sequence shown here is derived from an EMBL/GenBank/DDBJ whole genome shotgun (WGS) entry which is preliminary data.</text>
</comment>
<reference evidence="2 3" key="1">
    <citation type="submission" date="2019-01" db="EMBL/GenBank/DDBJ databases">
        <title>A draft genome assembly of the solar-powered sea slug Elysia chlorotica.</title>
        <authorList>
            <person name="Cai H."/>
            <person name="Li Q."/>
            <person name="Fang X."/>
            <person name="Li J."/>
            <person name="Curtis N.E."/>
            <person name="Altenburger A."/>
            <person name="Shibata T."/>
            <person name="Feng M."/>
            <person name="Maeda T."/>
            <person name="Schwartz J.A."/>
            <person name="Shigenobu S."/>
            <person name="Lundholm N."/>
            <person name="Nishiyama T."/>
            <person name="Yang H."/>
            <person name="Hasebe M."/>
            <person name="Li S."/>
            <person name="Pierce S.K."/>
            <person name="Wang J."/>
        </authorList>
    </citation>
    <scope>NUCLEOTIDE SEQUENCE [LARGE SCALE GENOMIC DNA]</scope>
    <source>
        <strain evidence="2">EC2010</strain>
        <tissue evidence="2">Whole organism of an adult</tissue>
    </source>
</reference>
<dbReference type="InterPro" id="IPR036691">
    <property type="entry name" value="Endo/exonu/phosph_ase_sf"/>
</dbReference>
<feature type="compositionally biased region" description="Basic residues" evidence="1">
    <location>
        <begin position="79"/>
        <end position="97"/>
    </location>
</feature>
<name>A0A433TVL8_ELYCH</name>
<dbReference type="PANTHER" id="PTHR47510:SF3">
    <property type="entry name" value="ENDO_EXONUCLEASE_PHOSPHATASE DOMAIN-CONTAINING PROTEIN"/>
    <property type="match status" value="1"/>
</dbReference>
<dbReference type="Proteomes" id="UP000271974">
    <property type="component" value="Unassembled WGS sequence"/>
</dbReference>
<dbReference type="AlphaFoldDB" id="A0A433TVL8"/>
<dbReference type="OrthoDB" id="6154363at2759"/>
<dbReference type="STRING" id="188477.A0A433TVL8"/>
<evidence type="ECO:0000256" key="1">
    <source>
        <dbReference type="SAM" id="MobiDB-lite"/>
    </source>
</evidence>
<organism evidence="2 3">
    <name type="scientific">Elysia chlorotica</name>
    <name type="common">Eastern emerald elysia</name>
    <name type="synonym">Sea slug</name>
    <dbReference type="NCBI Taxonomy" id="188477"/>
    <lineage>
        <taxon>Eukaryota</taxon>
        <taxon>Metazoa</taxon>
        <taxon>Spiralia</taxon>
        <taxon>Lophotrochozoa</taxon>
        <taxon>Mollusca</taxon>
        <taxon>Gastropoda</taxon>
        <taxon>Heterobranchia</taxon>
        <taxon>Euthyneura</taxon>
        <taxon>Panpulmonata</taxon>
        <taxon>Sacoglossa</taxon>
        <taxon>Placobranchoidea</taxon>
        <taxon>Plakobranchidae</taxon>
        <taxon>Elysia</taxon>
    </lineage>
</organism>
<dbReference type="PANTHER" id="PTHR47510">
    <property type="entry name" value="REVERSE TRANSCRIPTASE DOMAIN-CONTAINING PROTEIN"/>
    <property type="match status" value="1"/>
</dbReference>
<accession>A0A433TVL8</accession>
<sequence>MSPTKVVDVLTRLIDLPARTAHPVTTPAPPVPTASKVGAYNLNSEDQTIRYSPAILKSLRPPQVSCSNLGLQPPPTPQKQHRKRGRKGGIREKNKRRKSRLYVPSVVFGNTRSLNNKIEELQASCRHLYEYRDTSVLGFTETWFEPCTPDQSVKIDGFTLLRGDRTSQSGKVRGGGVCLYINERWAHPNNITIKNKQCTPDLELLTAHIRPFFLPREFTSVIINIVYIPPTADSKEAMSELHQQYKTKKDNEQKQ</sequence>
<keyword evidence="3" id="KW-1185">Reference proteome</keyword>
<dbReference type="Gene3D" id="3.60.10.10">
    <property type="entry name" value="Endonuclease/exonuclease/phosphatase"/>
    <property type="match status" value="1"/>
</dbReference>